<dbReference type="RefSeq" id="WP_169663699.1">
    <property type="nucleotide sequence ID" value="NZ_CP076133.1"/>
</dbReference>
<gene>
    <name evidence="2" type="ORF">KMW28_25295</name>
</gene>
<feature type="chain" id="PRO_5043365207" evidence="1">
    <location>
        <begin position="19"/>
        <end position="145"/>
    </location>
</feature>
<feature type="signal peptide" evidence="1">
    <location>
        <begin position="1"/>
        <end position="18"/>
    </location>
</feature>
<evidence type="ECO:0000313" key="3">
    <source>
        <dbReference type="Proteomes" id="UP000678679"/>
    </source>
</evidence>
<keyword evidence="3" id="KW-1185">Reference proteome</keyword>
<dbReference type="KEGG" id="fya:KMW28_25295"/>
<proteinExistence type="predicted"/>
<evidence type="ECO:0000256" key="1">
    <source>
        <dbReference type="SAM" id="SignalP"/>
    </source>
</evidence>
<protein>
    <submittedName>
        <fullName evidence="2">Uncharacterized protein</fullName>
    </submittedName>
</protein>
<dbReference type="AlphaFoldDB" id="A0AAX1NCS4"/>
<name>A0AAX1NCS4_9BACT</name>
<organism evidence="2 3">
    <name type="scientific">Flammeovirga yaeyamensis</name>
    <dbReference type="NCBI Taxonomy" id="367791"/>
    <lineage>
        <taxon>Bacteria</taxon>
        <taxon>Pseudomonadati</taxon>
        <taxon>Bacteroidota</taxon>
        <taxon>Cytophagia</taxon>
        <taxon>Cytophagales</taxon>
        <taxon>Flammeovirgaceae</taxon>
        <taxon>Flammeovirga</taxon>
    </lineage>
</organism>
<sequence>MKRSLFFLLLLVTSTSFAQINLKGYVIGKPLSSDQHASTKISFGGVYGNLVTSRTNSGVVYGLTFNPEKGGTPKLMTQAEVQKFVSSLNHYFHVDLKRVSQGKDGVFKGSESGCQFVVNYTHKQFRNGLYYYIEMLIHNPKLGAL</sequence>
<evidence type="ECO:0000313" key="2">
    <source>
        <dbReference type="EMBL" id="QWG04211.1"/>
    </source>
</evidence>
<dbReference type="Proteomes" id="UP000678679">
    <property type="component" value="Chromosome 2"/>
</dbReference>
<keyword evidence="1" id="KW-0732">Signal</keyword>
<accession>A0AAX1NCS4</accession>
<dbReference type="EMBL" id="CP076133">
    <property type="protein sequence ID" value="QWG04211.1"/>
    <property type="molecule type" value="Genomic_DNA"/>
</dbReference>
<reference evidence="2 3" key="1">
    <citation type="submission" date="2021-05" db="EMBL/GenBank/DDBJ databases">
        <title>Comparative genomic studies on the polysaccharide-degrading batcterial strains of the Flammeovirga genus.</title>
        <authorList>
            <person name="Zewei F."/>
            <person name="Zheng Z."/>
            <person name="Yu L."/>
            <person name="Ruyue G."/>
            <person name="Yanhong M."/>
            <person name="Yuanyuan C."/>
            <person name="Jingyan G."/>
            <person name="Wenjun H."/>
        </authorList>
    </citation>
    <scope>NUCLEOTIDE SEQUENCE [LARGE SCALE GENOMIC DNA]</scope>
    <source>
        <strain evidence="2 3">NBRC:100898</strain>
    </source>
</reference>